<dbReference type="OrthoDB" id="8585321at2"/>
<reference evidence="2 3" key="1">
    <citation type="submission" date="2018-05" db="EMBL/GenBank/DDBJ databases">
        <title>complete genome sequence of Aquabacterium olei NBRC 110486.</title>
        <authorList>
            <person name="Tang B."/>
            <person name="Chang J."/>
            <person name="Zhang L."/>
            <person name="Yang H."/>
        </authorList>
    </citation>
    <scope>NUCLEOTIDE SEQUENCE [LARGE SCALE GENOMIC DNA]</scope>
    <source>
        <strain evidence="2 3">NBRC 110486</strain>
    </source>
</reference>
<organism evidence="2 3">
    <name type="scientific">Aquabacterium olei</name>
    <dbReference type="NCBI Taxonomy" id="1296669"/>
    <lineage>
        <taxon>Bacteria</taxon>
        <taxon>Pseudomonadati</taxon>
        <taxon>Pseudomonadota</taxon>
        <taxon>Betaproteobacteria</taxon>
        <taxon>Burkholderiales</taxon>
        <taxon>Aquabacterium</taxon>
    </lineage>
</organism>
<dbReference type="EMBL" id="CP029210">
    <property type="protein sequence ID" value="AWI52531.1"/>
    <property type="molecule type" value="Genomic_DNA"/>
</dbReference>
<sequence>MRWRLLRRRLSISAPRMAVRSHLPWPLRWAVAALMLGFSAALALWAFEFGRNIAGLNQGADRLNEALTHTREQLAQVREERDRAQSVANSADSLLKAERVTQQRLAEQVKALEAENLALKDDLGFFERLLPATGGAGVSVRGLQGELTGSGQLRYQLLVMQRADGRIQSDFLGRFELWLSGTRDGKPWTDSSPVVARPLQFKQYSRVEGVARCPADVQLRTVQVRVLDSTGSVRASQSLKL</sequence>
<dbReference type="Proteomes" id="UP000244892">
    <property type="component" value="Chromosome"/>
</dbReference>
<dbReference type="RefSeq" id="WP_109034699.1">
    <property type="nucleotide sequence ID" value="NZ_CP029210.1"/>
</dbReference>
<dbReference type="KEGG" id="aon:DEH84_03150"/>
<protein>
    <submittedName>
        <fullName evidence="2">Uncharacterized protein</fullName>
    </submittedName>
</protein>
<keyword evidence="3" id="KW-1185">Reference proteome</keyword>
<dbReference type="InterPro" id="IPR046703">
    <property type="entry name" value="DUF6776"/>
</dbReference>
<evidence type="ECO:0000313" key="3">
    <source>
        <dbReference type="Proteomes" id="UP000244892"/>
    </source>
</evidence>
<gene>
    <name evidence="2" type="ORF">DEH84_03150</name>
</gene>
<evidence type="ECO:0000313" key="2">
    <source>
        <dbReference type="EMBL" id="AWI52531.1"/>
    </source>
</evidence>
<dbReference type="AlphaFoldDB" id="A0A2U8FNA2"/>
<evidence type="ECO:0000256" key="1">
    <source>
        <dbReference type="SAM" id="Coils"/>
    </source>
</evidence>
<name>A0A2U8FNA2_9BURK</name>
<proteinExistence type="predicted"/>
<keyword evidence="1" id="KW-0175">Coiled coil</keyword>
<feature type="coiled-coil region" evidence="1">
    <location>
        <begin position="60"/>
        <end position="122"/>
    </location>
</feature>
<dbReference type="Pfam" id="PF20567">
    <property type="entry name" value="DUF6776"/>
    <property type="match status" value="1"/>
</dbReference>
<accession>A0A2U8FNA2</accession>